<organism evidence="6 7">
    <name type="scientific">Mesoplasma corruscae</name>
    <dbReference type="NCBI Taxonomy" id="216874"/>
    <lineage>
        <taxon>Bacteria</taxon>
        <taxon>Bacillati</taxon>
        <taxon>Mycoplasmatota</taxon>
        <taxon>Mollicutes</taxon>
        <taxon>Entomoplasmatales</taxon>
        <taxon>Entomoplasmataceae</taxon>
        <taxon>Mesoplasma</taxon>
    </lineage>
</organism>
<gene>
    <name evidence="6" type="primary">hslO</name>
    <name evidence="6" type="ORF">MCORR_v1c02920</name>
</gene>
<dbReference type="SUPFAM" id="SSF64397">
    <property type="entry name" value="Hsp33 domain"/>
    <property type="match status" value="1"/>
</dbReference>
<dbReference type="RefSeq" id="WP_104207835.1">
    <property type="nucleotide sequence ID" value="NZ_PHNF01000001.1"/>
</dbReference>
<evidence type="ECO:0000256" key="4">
    <source>
        <dbReference type="ARBA" id="ARBA00023186"/>
    </source>
</evidence>
<dbReference type="PANTHER" id="PTHR30111:SF1">
    <property type="entry name" value="33 KDA CHAPERONIN"/>
    <property type="match status" value="1"/>
</dbReference>
<dbReference type="Pfam" id="PF01430">
    <property type="entry name" value="HSP33"/>
    <property type="match status" value="1"/>
</dbReference>
<evidence type="ECO:0000256" key="5">
    <source>
        <dbReference type="ARBA" id="ARBA00023284"/>
    </source>
</evidence>
<evidence type="ECO:0000256" key="2">
    <source>
        <dbReference type="ARBA" id="ARBA00022833"/>
    </source>
</evidence>
<keyword evidence="3" id="KW-1015">Disulfide bond</keyword>
<dbReference type="InterPro" id="IPR000397">
    <property type="entry name" value="Heat_shock_Hsp33"/>
</dbReference>
<evidence type="ECO:0000256" key="3">
    <source>
        <dbReference type="ARBA" id="ARBA00023157"/>
    </source>
</evidence>
<keyword evidence="4" id="KW-0143">Chaperone</keyword>
<dbReference type="EMBL" id="PHNF01000001">
    <property type="protein sequence ID" value="PPE06661.1"/>
    <property type="molecule type" value="Genomic_DNA"/>
</dbReference>
<keyword evidence="7" id="KW-1185">Reference proteome</keyword>
<dbReference type="GO" id="GO:0051082">
    <property type="term" value="F:unfolded protein binding"/>
    <property type="evidence" value="ECO:0007669"/>
    <property type="project" value="InterPro"/>
</dbReference>
<proteinExistence type="predicted"/>
<evidence type="ECO:0000256" key="1">
    <source>
        <dbReference type="ARBA" id="ARBA00022490"/>
    </source>
</evidence>
<name>A0A2S5RH87_9MOLU</name>
<dbReference type="GO" id="GO:0044183">
    <property type="term" value="F:protein folding chaperone"/>
    <property type="evidence" value="ECO:0007669"/>
    <property type="project" value="TreeGrafter"/>
</dbReference>
<keyword evidence="1" id="KW-0963">Cytoplasm</keyword>
<dbReference type="Gene3D" id="3.55.30.10">
    <property type="entry name" value="Hsp33 domain"/>
    <property type="match status" value="1"/>
</dbReference>
<accession>A0A2S5RH87</accession>
<keyword evidence="5" id="KW-0676">Redox-active center</keyword>
<protein>
    <submittedName>
        <fullName evidence="6">Heat shock protein 33</fullName>
    </submittedName>
</protein>
<keyword evidence="2" id="KW-0862">Zinc</keyword>
<comment type="caution">
    <text evidence="6">The sequence shown here is derived from an EMBL/GenBank/DDBJ whole genome shotgun (WGS) entry which is preliminary data.</text>
</comment>
<evidence type="ECO:0000313" key="7">
    <source>
        <dbReference type="Proteomes" id="UP000239785"/>
    </source>
</evidence>
<sequence length="285" mass="32490">MDLQIRAISNKHNAKISIVDISESINKICDLQQSSPIVNICLAKFTINNTLVAIDNKDNNKISTAYSTDEGVIKRMITEFEDNKIRSTSKVKHFEMCETTEDINPLDLMLGKTGEIYYSRDMGLKAPYISSIKTKGSNMDSIFMQFLKKSSQITSLIATDVTFNNSFKIDKAVGILIQLLPKHTQENIEMLENKIGNTKYLTDVLVKSTNYYEVIKDILDDAQILSTSQIIFECNCNYEKILNLAKLLGKEELLELINNKENVYINCDFCNKDYTIKYTELNKLI</sequence>
<dbReference type="Proteomes" id="UP000239785">
    <property type="component" value="Unassembled WGS sequence"/>
</dbReference>
<evidence type="ECO:0000313" key="6">
    <source>
        <dbReference type="EMBL" id="PPE06661.1"/>
    </source>
</evidence>
<dbReference type="SUPFAM" id="SSF118352">
    <property type="entry name" value="HSP33 redox switch-like"/>
    <property type="match status" value="1"/>
</dbReference>
<keyword evidence="6" id="KW-0346">Stress response</keyword>
<dbReference type="InterPro" id="IPR016154">
    <property type="entry name" value="Heat_shock_Hsp33_C"/>
</dbReference>
<dbReference type="GO" id="GO:0005737">
    <property type="term" value="C:cytoplasm"/>
    <property type="evidence" value="ECO:0007669"/>
    <property type="project" value="InterPro"/>
</dbReference>
<reference evidence="6 7" key="1">
    <citation type="submission" date="2017-11" db="EMBL/GenBank/DDBJ databases">
        <title>Genome sequence of Mesoplasma corruscae ELCA-2 (ATCC 49579).</title>
        <authorList>
            <person name="Lo W.-S."/>
            <person name="Kuo C.-H."/>
        </authorList>
    </citation>
    <scope>NUCLEOTIDE SEQUENCE [LARGE SCALE GENOMIC DNA]</scope>
    <source>
        <strain evidence="6 7">ELCA-2</strain>
    </source>
</reference>
<dbReference type="AlphaFoldDB" id="A0A2S5RH87"/>
<dbReference type="InterPro" id="IPR016153">
    <property type="entry name" value="Heat_shock_Hsp33_N"/>
</dbReference>
<dbReference type="OrthoDB" id="9776534at2"/>
<dbReference type="GO" id="GO:0042026">
    <property type="term" value="P:protein refolding"/>
    <property type="evidence" value="ECO:0007669"/>
    <property type="project" value="TreeGrafter"/>
</dbReference>
<dbReference type="Gene3D" id="3.90.1280.10">
    <property type="entry name" value="HSP33 redox switch-like"/>
    <property type="match status" value="1"/>
</dbReference>
<dbReference type="PANTHER" id="PTHR30111">
    <property type="entry name" value="33 KDA CHAPERONIN"/>
    <property type="match status" value="1"/>
</dbReference>